<dbReference type="NCBIfam" id="NF006395">
    <property type="entry name" value="PRK08644.1"/>
    <property type="match status" value="1"/>
</dbReference>
<accession>A0A4P6LXT4</accession>
<dbReference type="PANTHER" id="PTHR43267">
    <property type="entry name" value="TRNA THREONYLCARBAMOYLADENOSINE DEHYDRATASE"/>
    <property type="match status" value="1"/>
</dbReference>
<evidence type="ECO:0000313" key="3">
    <source>
        <dbReference type="Proteomes" id="UP000289794"/>
    </source>
</evidence>
<evidence type="ECO:0000313" key="2">
    <source>
        <dbReference type="EMBL" id="QBE95717.1"/>
    </source>
</evidence>
<dbReference type="NCBIfam" id="TIGR02354">
    <property type="entry name" value="thiF_fam2"/>
    <property type="match status" value="1"/>
</dbReference>
<dbReference type="InterPro" id="IPR012729">
    <property type="entry name" value="ThiF_fam2"/>
</dbReference>
<dbReference type="KEGG" id="bpro:PMF13cell1_01241"/>
<dbReference type="GO" id="GO:0061504">
    <property type="term" value="P:cyclic threonylcarbamoyladenosine biosynthetic process"/>
    <property type="evidence" value="ECO:0007669"/>
    <property type="project" value="TreeGrafter"/>
</dbReference>
<organism evidence="2 3">
    <name type="scientific">Blautia producta</name>
    <dbReference type="NCBI Taxonomy" id="33035"/>
    <lineage>
        <taxon>Bacteria</taxon>
        <taxon>Bacillati</taxon>
        <taxon>Bacillota</taxon>
        <taxon>Clostridia</taxon>
        <taxon>Lachnospirales</taxon>
        <taxon>Lachnospiraceae</taxon>
        <taxon>Blautia</taxon>
    </lineage>
</organism>
<dbReference type="RefSeq" id="WP_130180160.1">
    <property type="nucleotide sequence ID" value="NZ_CP035945.1"/>
</dbReference>
<gene>
    <name evidence="2" type="primary">tcdA_1</name>
    <name evidence="2" type="ORF">PMF13cell1_01241</name>
</gene>
<dbReference type="GO" id="GO:0008641">
    <property type="term" value="F:ubiquitin-like modifier activating enzyme activity"/>
    <property type="evidence" value="ECO:0007669"/>
    <property type="project" value="InterPro"/>
</dbReference>
<reference evidence="2 3" key="1">
    <citation type="submission" date="2019-01" db="EMBL/GenBank/DDBJ databases">
        <title>PMF-metabolizing Aryl O-demethylase.</title>
        <authorList>
            <person name="Kim M."/>
        </authorList>
    </citation>
    <scope>NUCLEOTIDE SEQUENCE [LARGE SCALE GENOMIC DNA]</scope>
    <source>
        <strain evidence="2 3">PMF1</strain>
    </source>
</reference>
<feature type="domain" description="THIF-type NAD/FAD binding fold" evidence="1">
    <location>
        <begin position="26"/>
        <end position="213"/>
    </location>
</feature>
<protein>
    <submittedName>
        <fullName evidence="2">tRNA threonylcarbamoyladenosine dehydratase</fullName>
        <ecNumber evidence="2">6.1.-.-</ecNumber>
    </submittedName>
</protein>
<dbReference type="AlphaFoldDB" id="A0A4P6LXT4"/>
<proteinExistence type="predicted"/>
<dbReference type="Gene3D" id="3.40.50.720">
    <property type="entry name" value="NAD(P)-binding Rossmann-like Domain"/>
    <property type="match status" value="1"/>
</dbReference>
<dbReference type="SUPFAM" id="SSF69572">
    <property type="entry name" value="Activating enzymes of the ubiquitin-like proteins"/>
    <property type="match status" value="1"/>
</dbReference>
<dbReference type="Pfam" id="PF00899">
    <property type="entry name" value="ThiF"/>
    <property type="match status" value="1"/>
</dbReference>
<evidence type="ECO:0000259" key="1">
    <source>
        <dbReference type="Pfam" id="PF00899"/>
    </source>
</evidence>
<name>A0A4P6LXT4_9FIRM</name>
<sequence>MEEGHHILSKSEMEEVLAERHTLPIYRKLKRSGAAIAGLGGLGSHVAVMLARTGIGSLHLIDFDRVEPSNLHRQAYKMKHLGRYKTDALREEISEINPYISVRTDTVKLTPDNIGSLLADDRIICEAFDRAENKAMLVNHLLEHRPDAVIVSGSGMAGFGSSNTIHTKKRMKNLYLCGDGTSDTASGISLTAPRVTLCAAHQANMILRIILGETDV</sequence>
<dbReference type="InterPro" id="IPR035985">
    <property type="entry name" value="Ubiquitin-activating_enz"/>
</dbReference>
<dbReference type="InterPro" id="IPR000594">
    <property type="entry name" value="ThiF_NAD_FAD-bd"/>
</dbReference>
<dbReference type="PANTHER" id="PTHR43267:SF3">
    <property type="entry name" value="THIF PROTEIN"/>
    <property type="match status" value="1"/>
</dbReference>
<dbReference type="EC" id="6.1.-.-" evidence="2"/>
<keyword evidence="2" id="KW-0436">Ligase</keyword>
<dbReference type="Proteomes" id="UP000289794">
    <property type="component" value="Chromosome"/>
</dbReference>
<dbReference type="GO" id="GO:0061503">
    <property type="term" value="F:tRNA threonylcarbamoyladenosine dehydratase"/>
    <property type="evidence" value="ECO:0007669"/>
    <property type="project" value="TreeGrafter"/>
</dbReference>
<dbReference type="InterPro" id="IPR045886">
    <property type="entry name" value="ThiF/MoeB/HesA"/>
</dbReference>
<dbReference type="EMBL" id="CP035945">
    <property type="protein sequence ID" value="QBE95717.1"/>
    <property type="molecule type" value="Genomic_DNA"/>
</dbReference>